<evidence type="ECO:0000313" key="9">
    <source>
        <dbReference type="Proteomes" id="UP001491310"/>
    </source>
</evidence>
<feature type="domain" description="Glutaredoxin" evidence="7">
    <location>
        <begin position="77"/>
        <end position="139"/>
    </location>
</feature>
<dbReference type="InterPro" id="IPR011899">
    <property type="entry name" value="Glutaredoxin_euk/vir"/>
</dbReference>
<evidence type="ECO:0000313" key="8">
    <source>
        <dbReference type="EMBL" id="KAK9908985.1"/>
    </source>
</evidence>
<comment type="similarity">
    <text evidence="1">Belongs to the glutaredoxin family. CPYC subfamily.</text>
</comment>
<protein>
    <recommendedName>
        <fullName evidence="7">Glutaredoxin domain-containing protein</fullName>
    </recommendedName>
</protein>
<dbReference type="CDD" id="cd03419">
    <property type="entry name" value="GRX_GRXh_1_2_like"/>
    <property type="match status" value="1"/>
</dbReference>
<evidence type="ECO:0000256" key="3">
    <source>
        <dbReference type="ARBA" id="ARBA00022982"/>
    </source>
</evidence>
<dbReference type="PROSITE" id="PS51354">
    <property type="entry name" value="GLUTAREDOXIN_2"/>
    <property type="match status" value="1"/>
</dbReference>
<dbReference type="Proteomes" id="UP001491310">
    <property type="component" value="Unassembled WGS sequence"/>
</dbReference>
<proteinExistence type="inferred from homology"/>
<evidence type="ECO:0000256" key="1">
    <source>
        <dbReference type="ARBA" id="ARBA00007190"/>
    </source>
</evidence>
<reference evidence="8 9" key="1">
    <citation type="journal article" date="2024" name="Nat. Commun.">
        <title>Phylogenomics reveals the evolutionary origins of lichenization in chlorophyte algae.</title>
        <authorList>
            <person name="Puginier C."/>
            <person name="Libourel C."/>
            <person name="Otte J."/>
            <person name="Skaloud P."/>
            <person name="Haon M."/>
            <person name="Grisel S."/>
            <person name="Petersen M."/>
            <person name="Berrin J.G."/>
            <person name="Delaux P.M."/>
            <person name="Dal Grande F."/>
            <person name="Keller J."/>
        </authorList>
    </citation>
    <scope>NUCLEOTIDE SEQUENCE [LARGE SCALE GENOMIC DNA]</scope>
    <source>
        <strain evidence="8 9">SAG 216-7</strain>
    </source>
</reference>
<keyword evidence="4" id="KW-1015">Disulfide bond</keyword>
<dbReference type="InterPro" id="IPR002109">
    <property type="entry name" value="Glutaredoxin"/>
</dbReference>
<evidence type="ECO:0000256" key="4">
    <source>
        <dbReference type="ARBA" id="ARBA00023157"/>
    </source>
</evidence>
<sequence>MALSRSGCYSAGHLSSKRQSVGLLFVPRAVGVVLLLMVPALTTCITPSGEARTCASEITTASSLVDKVKEQNGKSKVVVYSKTYCPYCARVRGLFKELNVDAKFFELDEMADGQDVQDALYDLSGSRTVPQVFVEGTYIGGADDTHSKYRSGELKKIFSDAGVSANL</sequence>
<keyword evidence="3" id="KW-0249">Electron transport</keyword>
<keyword evidence="6" id="KW-1133">Transmembrane helix</keyword>
<comment type="caution">
    <text evidence="8">The sequence shown here is derived from an EMBL/GenBank/DDBJ whole genome shotgun (WGS) entry which is preliminary data.</text>
</comment>
<keyword evidence="9" id="KW-1185">Reference proteome</keyword>
<name>A0ABR2YQV4_9CHLO</name>
<dbReference type="SUPFAM" id="SSF52833">
    <property type="entry name" value="Thioredoxin-like"/>
    <property type="match status" value="1"/>
</dbReference>
<dbReference type="PANTHER" id="PTHR45694:SF18">
    <property type="entry name" value="GLUTAREDOXIN-1-RELATED"/>
    <property type="match status" value="1"/>
</dbReference>
<dbReference type="InterPro" id="IPR014025">
    <property type="entry name" value="Glutaredoxin_subgr"/>
</dbReference>
<keyword evidence="5" id="KW-0676">Redox-active center</keyword>
<feature type="transmembrane region" description="Helical" evidence="6">
    <location>
        <begin position="21"/>
        <end position="41"/>
    </location>
</feature>
<evidence type="ECO:0000256" key="6">
    <source>
        <dbReference type="SAM" id="Phobius"/>
    </source>
</evidence>
<dbReference type="InterPro" id="IPR036249">
    <property type="entry name" value="Thioredoxin-like_sf"/>
</dbReference>
<keyword evidence="2" id="KW-0813">Transport</keyword>
<dbReference type="Gene3D" id="3.40.30.10">
    <property type="entry name" value="Glutaredoxin"/>
    <property type="match status" value="1"/>
</dbReference>
<gene>
    <name evidence="8" type="ORF">WJX75_005590</name>
</gene>
<evidence type="ECO:0000256" key="2">
    <source>
        <dbReference type="ARBA" id="ARBA00022448"/>
    </source>
</evidence>
<dbReference type="EMBL" id="JALJOT010000007">
    <property type="protein sequence ID" value="KAK9908985.1"/>
    <property type="molecule type" value="Genomic_DNA"/>
</dbReference>
<dbReference type="Pfam" id="PF00462">
    <property type="entry name" value="Glutaredoxin"/>
    <property type="match status" value="1"/>
</dbReference>
<keyword evidence="6" id="KW-0472">Membrane</keyword>
<accession>A0ABR2YQV4</accession>
<keyword evidence="6" id="KW-0812">Transmembrane</keyword>
<dbReference type="PROSITE" id="PS00195">
    <property type="entry name" value="GLUTAREDOXIN_1"/>
    <property type="match status" value="1"/>
</dbReference>
<evidence type="ECO:0000256" key="5">
    <source>
        <dbReference type="ARBA" id="ARBA00023284"/>
    </source>
</evidence>
<dbReference type="NCBIfam" id="TIGR02180">
    <property type="entry name" value="GRX_euk"/>
    <property type="match status" value="1"/>
</dbReference>
<dbReference type="PRINTS" id="PR00160">
    <property type="entry name" value="GLUTAREDOXIN"/>
</dbReference>
<dbReference type="PANTHER" id="PTHR45694">
    <property type="entry name" value="GLUTAREDOXIN 2"/>
    <property type="match status" value="1"/>
</dbReference>
<evidence type="ECO:0000259" key="7">
    <source>
        <dbReference type="Pfam" id="PF00462"/>
    </source>
</evidence>
<organism evidence="8 9">
    <name type="scientific">Coccomyxa subellipsoidea</name>
    <dbReference type="NCBI Taxonomy" id="248742"/>
    <lineage>
        <taxon>Eukaryota</taxon>
        <taxon>Viridiplantae</taxon>
        <taxon>Chlorophyta</taxon>
        <taxon>core chlorophytes</taxon>
        <taxon>Trebouxiophyceae</taxon>
        <taxon>Trebouxiophyceae incertae sedis</taxon>
        <taxon>Coccomyxaceae</taxon>
        <taxon>Coccomyxa</taxon>
    </lineage>
</organism>
<dbReference type="InterPro" id="IPR011767">
    <property type="entry name" value="GLR_AS"/>
</dbReference>